<evidence type="ECO:0000256" key="5">
    <source>
        <dbReference type="ARBA" id="ARBA00013013"/>
    </source>
</evidence>
<dbReference type="GO" id="GO:0006099">
    <property type="term" value="P:tricarboxylic acid cycle"/>
    <property type="evidence" value="ECO:0007669"/>
    <property type="project" value="UniProtKB-KW"/>
</dbReference>
<comment type="cofactor">
    <cofactor evidence="2">
        <name>Mg(2+)</name>
        <dbReference type="ChEBI" id="CHEBI:18420"/>
    </cofactor>
</comment>
<evidence type="ECO:0000256" key="7">
    <source>
        <dbReference type="ARBA" id="ARBA00022723"/>
    </source>
</evidence>
<evidence type="ECO:0000256" key="3">
    <source>
        <dbReference type="ARBA" id="ARBA00007769"/>
    </source>
</evidence>
<evidence type="ECO:0000256" key="9">
    <source>
        <dbReference type="ARBA" id="ARBA00022857"/>
    </source>
</evidence>
<dbReference type="SUPFAM" id="SSF53659">
    <property type="entry name" value="Isocitrate/Isopropylmalate dehydrogenase-like"/>
    <property type="match status" value="1"/>
</dbReference>
<organism evidence="12">
    <name type="scientific">marine metagenome</name>
    <dbReference type="NCBI Taxonomy" id="408172"/>
    <lineage>
        <taxon>unclassified sequences</taxon>
        <taxon>metagenomes</taxon>
        <taxon>ecological metagenomes</taxon>
    </lineage>
</organism>
<comment type="cofactor">
    <cofactor evidence="1">
        <name>Mn(2+)</name>
        <dbReference type="ChEBI" id="CHEBI:29035"/>
    </cofactor>
</comment>
<proteinExistence type="inferred from homology"/>
<keyword evidence="8" id="KW-0460">Magnesium</keyword>
<sequence>MKGGLVGALRDMVEGTRVSMVEGRLSVPDDPIVHYIEGDGIGIDITPVMMAVVNAAVEHAY</sequence>
<evidence type="ECO:0000256" key="1">
    <source>
        <dbReference type="ARBA" id="ARBA00001936"/>
    </source>
</evidence>
<evidence type="ECO:0000256" key="8">
    <source>
        <dbReference type="ARBA" id="ARBA00022842"/>
    </source>
</evidence>
<keyword evidence="9" id="KW-0521">NADP</keyword>
<dbReference type="AlphaFoldDB" id="A0A381ZNF3"/>
<name>A0A381ZNF3_9ZZZZ</name>
<dbReference type="PANTHER" id="PTHR43504">
    <property type="entry name" value="ISOCITRATE DEHYDROGENASE [NADP]"/>
    <property type="match status" value="1"/>
</dbReference>
<dbReference type="Gene3D" id="3.40.718.10">
    <property type="entry name" value="Isopropylmalate Dehydrogenase"/>
    <property type="match status" value="1"/>
</dbReference>
<dbReference type="GO" id="GO:0046872">
    <property type="term" value="F:metal ion binding"/>
    <property type="evidence" value="ECO:0007669"/>
    <property type="project" value="UniProtKB-KW"/>
</dbReference>
<evidence type="ECO:0000256" key="6">
    <source>
        <dbReference type="ARBA" id="ARBA00022532"/>
    </source>
</evidence>
<gene>
    <name evidence="12" type="ORF">METZ01_LOCUS143649</name>
</gene>
<dbReference type="InterPro" id="IPR004439">
    <property type="entry name" value="Isocitrate_DH_NADP_dimer_prok"/>
</dbReference>
<comment type="subunit">
    <text evidence="4">Homodimer.</text>
</comment>
<keyword evidence="6" id="KW-0816">Tricarboxylic acid cycle</keyword>
<evidence type="ECO:0000256" key="4">
    <source>
        <dbReference type="ARBA" id="ARBA00011738"/>
    </source>
</evidence>
<keyword evidence="7" id="KW-0479">Metal-binding</keyword>
<reference evidence="12" key="1">
    <citation type="submission" date="2018-05" db="EMBL/GenBank/DDBJ databases">
        <authorList>
            <person name="Lanie J.A."/>
            <person name="Ng W.-L."/>
            <person name="Kazmierczak K.M."/>
            <person name="Andrzejewski T.M."/>
            <person name="Davidsen T.M."/>
            <person name="Wayne K.J."/>
            <person name="Tettelin H."/>
            <person name="Glass J.I."/>
            <person name="Rusch D."/>
            <person name="Podicherti R."/>
            <person name="Tsui H.-C.T."/>
            <person name="Winkler M.E."/>
        </authorList>
    </citation>
    <scope>NUCLEOTIDE SEQUENCE</scope>
</reference>
<keyword evidence="10" id="KW-0560">Oxidoreductase</keyword>
<dbReference type="GO" id="GO:0004450">
    <property type="term" value="F:isocitrate dehydrogenase (NADP+) activity"/>
    <property type="evidence" value="ECO:0007669"/>
    <property type="project" value="UniProtKB-EC"/>
</dbReference>
<protein>
    <recommendedName>
        <fullName evidence="5">isocitrate dehydrogenase (NADP(+))</fullName>
        <ecNumber evidence="5">1.1.1.42</ecNumber>
    </recommendedName>
</protein>
<evidence type="ECO:0000256" key="11">
    <source>
        <dbReference type="ARBA" id="ARBA00023211"/>
    </source>
</evidence>
<feature type="non-terminal residue" evidence="12">
    <location>
        <position position="61"/>
    </location>
</feature>
<dbReference type="PANTHER" id="PTHR43504:SF1">
    <property type="entry name" value="ISOCITRATE DEHYDROGENASE [NADP]"/>
    <property type="match status" value="1"/>
</dbReference>
<keyword evidence="11" id="KW-0464">Manganese</keyword>
<evidence type="ECO:0000256" key="2">
    <source>
        <dbReference type="ARBA" id="ARBA00001946"/>
    </source>
</evidence>
<evidence type="ECO:0000313" key="12">
    <source>
        <dbReference type="EMBL" id="SVA90795.1"/>
    </source>
</evidence>
<evidence type="ECO:0000256" key="10">
    <source>
        <dbReference type="ARBA" id="ARBA00023002"/>
    </source>
</evidence>
<dbReference type="EMBL" id="UINC01022023">
    <property type="protein sequence ID" value="SVA90795.1"/>
    <property type="molecule type" value="Genomic_DNA"/>
</dbReference>
<comment type="similarity">
    <text evidence="3">Belongs to the isocitrate and isopropylmalate dehydrogenases family.</text>
</comment>
<dbReference type="EC" id="1.1.1.42" evidence="5"/>
<accession>A0A381ZNF3</accession>